<feature type="transmembrane region" description="Helical" evidence="1">
    <location>
        <begin position="137"/>
        <end position="162"/>
    </location>
</feature>
<name>A0A1H4CSR0_9BACT</name>
<sequence>MQHLIGKTLLLLLVLPSLVLAHTGAGEATGFIYGFNHPIGGVDHLLAMIAVGLWAVQMGGRSLWVVPSTFVAVMLLGGVLGFSGVSVPFIEEGILVSILIFGVLIAGAFRFPLLYSSIIVGFFALLHGHAHGAEMPVALGAGSYAIGFALATAILHVTGMGIGGLMQKANLQTATRFAGGVVALSGLYLAFI</sequence>
<dbReference type="PIRSF" id="PIRSF016919">
    <property type="entry name" value="HupE_UreJ"/>
    <property type="match status" value="1"/>
</dbReference>
<feature type="transmembrane region" description="Helical" evidence="1">
    <location>
        <begin position="63"/>
        <end position="82"/>
    </location>
</feature>
<dbReference type="OrthoDB" id="9808192at2"/>
<dbReference type="STRING" id="37625.SAMN05660420_02693"/>
<reference evidence="2 3" key="1">
    <citation type="submission" date="2016-10" db="EMBL/GenBank/DDBJ databases">
        <authorList>
            <person name="de Groot N.N."/>
        </authorList>
    </citation>
    <scope>NUCLEOTIDE SEQUENCE [LARGE SCALE GENOMIC DNA]</scope>
    <source>
        <strain evidence="2 3">DSM 7343</strain>
    </source>
</reference>
<dbReference type="EMBL" id="FNQN01000008">
    <property type="protein sequence ID" value="SEA63152.1"/>
    <property type="molecule type" value="Genomic_DNA"/>
</dbReference>
<feature type="transmembrane region" description="Helical" evidence="1">
    <location>
        <begin position="37"/>
        <end position="56"/>
    </location>
</feature>
<dbReference type="Proteomes" id="UP000199409">
    <property type="component" value="Unassembled WGS sequence"/>
</dbReference>
<dbReference type="AlphaFoldDB" id="A0A1H4CSR0"/>
<dbReference type="Pfam" id="PF04955">
    <property type="entry name" value="HupE_UreJ"/>
    <property type="match status" value="1"/>
</dbReference>
<keyword evidence="1" id="KW-1133">Transmembrane helix</keyword>
<protein>
    <submittedName>
        <fullName evidence="2">Urease accessory protein</fullName>
    </submittedName>
</protein>
<evidence type="ECO:0000313" key="2">
    <source>
        <dbReference type="EMBL" id="SEA63152.1"/>
    </source>
</evidence>
<feature type="transmembrane region" description="Helical" evidence="1">
    <location>
        <begin position="94"/>
        <end position="125"/>
    </location>
</feature>
<evidence type="ECO:0000313" key="3">
    <source>
        <dbReference type="Proteomes" id="UP000199409"/>
    </source>
</evidence>
<evidence type="ECO:0000256" key="1">
    <source>
        <dbReference type="SAM" id="Phobius"/>
    </source>
</evidence>
<dbReference type="RefSeq" id="WP_092349611.1">
    <property type="nucleotide sequence ID" value="NZ_FNQN01000008.1"/>
</dbReference>
<gene>
    <name evidence="2" type="ORF">SAMN05660420_02693</name>
</gene>
<proteinExistence type="predicted"/>
<keyword evidence="1" id="KW-0472">Membrane</keyword>
<accession>A0A1H4CSR0</accession>
<dbReference type="InterPro" id="IPR007038">
    <property type="entry name" value="HupE_UreJ"/>
</dbReference>
<keyword evidence="1" id="KW-0812">Transmembrane</keyword>
<keyword evidence="3" id="KW-1185">Reference proteome</keyword>
<feature type="transmembrane region" description="Helical" evidence="1">
    <location>
        <begin position="174"/>
        <end position="191"/>
    </location>
</feature>
<organism evidence="2 3">
    <name type="scientific">Desulfuromusa kysingii</name>
    <dbReference type="NCBI Taxonomy" id="37625"/>
    <lineage>
        <taxon>Bacteria</taxon>
        <taxon>Pseudomonadati</taxon>
        <taxon>Thermodesulfobacteriota</taxon>
        <taxon>Desulfuromonadia</taxon>
        <taxon>Desulfuromonadales</taxon>
        <taxon>Geopsychrobacteraceae</taxon>
        <taxon>Desulfuromusa</taxon>
    </lineage>
</organism>